<name>A0AAN5IDD9_9BILA</name>
<organism evidence="6 7">
    <name type="scientific">Pristionchus mayeri</name>
    <dbReference type="NCBI Taxonomy" id="1317129"/>
    <lineage>
        <taxon>Eukaryota</taxon>
        <taxon>Metazoa</taxon>
        <taxon>Ecdysozoa</taxon>
        <taxon>Nematoda</taxon>
        <taxon>Chromadorea</taxon>
        <taxon>Rhabditida</taxon>
        <taxon>Rhabditina</taxon>
        <taxon>Diplogasteromorpha</taxon>
        <taxon>Diplogasteroidea</taxon>
        <taxon>Neodiplogasteridae</taxon>
        <taxon>Pristionchus</taxon>
    </lineage>
</organism>
<feature type="compositionally biased region" description="Low complexity" evidence="5">
    <location>
        <begin position="680"/>
        <end position="690"/>
    </location>
</feature>
<feature type="region of interest" description="Disordered" evidence="5">
    <location>
        <begin position="1001"/>
        <end position="1020"/>
    </location>
</feature>
<dbReference type="PANTHER" id="PTHR23337">
    <property type="entry name" value="ZINC FINGER CW-TYPE COILED-COIL DOMAIN PROTEIN 1"/>
    <property type="match status" value="1"/>
</dbReference>
<feature type="compositionally biased region" description="Low complexity" evidence="5">
    <location>
        <begin position="616"/>
        <end position="629"/>
    </location>
</feature>
<keyword evidence="3" id="KW-0175">Coiled coil</keyword>
<keyword evidence="2" id="KW-0479">Metal-binding</keyword>
<feature type="compositionally biased region" description="Basic and acidic residues" evidence="5">
    <location>
        <begin position="1003"/>
        <end position="1020"/>
    </location>
</feature>
<dbReference type="GO" id="GO:0046872">
    <property type="term" value="F:metal ion binding"/>
    <property type="evidence" value="ECO:0007669"/>
    <property type="project" value="UniProtKB-KW"/>
</dbReference>
<dbReference type="Gene3D" id="3.30.565.10">
    <property type="entry name" value="Histidine kinase-like ATPase, C-terminal domain"/>
    <property type="match status" value="1"/>
</dbReference>
<keyword evidence="4" id="KW-0539">Nucleus</keyword>
<dbReference type="AlphaFoldDB" id="A0AAN5IDD9"/>
<sequence>SWINRTMAEEDGASLPAGKPLFDIVQVTYEHIRSNGTIHTSPNSALCEIFDNSIDSQATTVTINKDKYKQRMSDGTTRNSRFYFIVDDGTGMNREEALKTILVGYSLKRGDVEMIGQFGNGLKSGSMRVGETMVLGTRKGDEYTILMLSLPYLESLKGTLCFVPCISYKRGPNGEMTKMKMVGEEEEKHAAALAIILQYSPFDTEESLIDFLKTNIGDKSGTVVVLSDLKRMANNEFELQWENDDLVVHKRDADGNLTGSVESLSQWLQFLYLDSKVSIFIDRRQVRLRDPLRSFAVPRWTLLSDSGMKCFLTRETERVKKELTNIENMKLPIQQDLVRIHAQLSMKPTDKELKADQRRKSERLNECKKQCEHIKQRLATIGKDKPGSDIRVYFGLDLEQRAEPRTIFYSSGRRIMVHPLRARGDRDFKLVMGVVCIVDIPSTLLPTKQNRESFENQQDFDMIAKKIEKQARLYFQQIDKKFKEESFWKSLGYDEEGFYQFNVTDLTNEAVEKKIFEMTGMGRRQCGNCRQFRSVGWEKFNEERNHRMNFKCAVDNESGMCVPKSRAELKEEEIKELDIHAKATFFDDEKEKEKKREKEKEKAKQSRSTQKKKARSSSSSSHESPSTSAKCKRSARLSSMRSASVRKPAEHSDNEDSVSPSSVPSSLSSLPAPTKRIPKRSSTTTKNSRSAVTNKKASKRRKRNSSSSSNNTIIFGEELDDFTMSLPDEYRTKRGSKYPRSSLTSSLKCGGGVTASEEESEEDESEDTNEYWPRSSGRPMSSGVHGVLRPFMEQRSLPLTYNEGVPLFESLLKKEVKGEENHEELVDPARDQRPTASVIGESLEESKKRLFPHLFGESTGTKEMKKKKKTGEQRNKVNVMKIKKEEGDEYKSLKTEPMDSQERNDENPLSEFDQRKAELMNTSKEDLFNIVMMYEKRLFEANKECVKKDEMIAEMNKEMAETDKNLNAFGHIKNARTLAQALIRLSVADYPRETLAEIVRGGGGEDHNVPNIVDHTEEID</sequence>
<evidence type="ECO:0000256" key="1">
    <source>
        <dbReference type="ARBA" id="ARBA00004123"/>
    </source>
</evidence>
<comment type="caution">
    <text evidence="6">The sequence shown here is derived from an EMBL/GenBank/DDBJ whole genome shotgun (WGS) entry which is preliminary data.</text>
</comment>
<protein>
    <recommendedName>
        <fullName evidence="8">Morc-1</fullName>
    </recommendedName>
</protein>
<evidence type="ECO:0000313" key="7">
    <source>
        <dbReference type="Proteomes" id="UP001328107"/>
    </source>
</evidence>
<feature type="compositionally biased region" description="Low complexity" evidence="5">
    <location>
        <begin position="636"/>
        <end position="646"/>
    </location>
</feature>
<dbReference type="Proteomes" id="UP001328107">
    <property type="component" value="Unassembled WGS sequence"/>
</dbReference>
<evidence type="ECO:0008006" key="8">
    <source>
        <dbReference type="Google" id="ProtNLM"/>
    </source>
</evidence>
<feature type="non-terminal residue" evidence="6">
    <location>
        <position position="1"/>
    </location>
</feature>
<gene>
    <name evidence="6" type="ORF">PMAYCL1PPCAC_28711</name>
</gene>
<evidence type="ECO:0000313" key="6">
    <source>
        <dbReference type="EMBL" id="GMR58516.1"/>
    </source>
</evidence>
<evidence type="ECO:0000256" key="3">
    <source>
        <dbReference type="ARBA" id="ARBA00023054"/>
    </source>
</evidence>
<accession>A0AAN5IDD9</accession>
<keyword evidence="7" id="KW-1185">Reference proteome</keyword>
<reference evidence="7" key="1">
    <citation type="submission" date="2022-10" db="EMBL/GenBank/DDBJ databases">
        <title>Genome assembly of Pristionchus species.</title>
        <authorList>
            <person name="Yoshida K."/>
            <person name="Sommer R.J."/>
        </authorList>
    </citation>
    <scope>NUCLEOTIDE SEQUENCE [LARGE SCALE GENOMIC DNA]</scope>
    <source>
        <strain evidence="7">RS5460</strain>
    </source>
</reference>
<dbReference type="PANTHER" id="PTHR23337:SF3">
    <property type="entry name" value="MORC FAMILY CW-TYPE ZINC FINGER 2"/>
    <property type="match status" value="1"/>
</dbReference>
<feature type="compositionally biased region" description="Low complexity" evidence="5">
    <location>
        <begin position="657"/>
        <end position="671"/>
    </location>
</feature>
<feature type="region of interest" description="Disordered" evidence="5">
    <location>
        <begin position="732"/>
        <end position="781"/>
    </location>
</feature>
<dbReference type="InterPro" id="IPR036890">
    <property type="entry name" value="HATPase_C_sf"/>
</dbReference>
<proteinExistence type="predicted"/>
<dbReference type="Pfam" id="PF13589">
    <property type="entry name" value="HATPase_c_3"/>
    <property type="match status" value="1"/>
</dbReference>
<dbReference type="EMBL" id="BTRK01000006">
    <property type="protein sequence ID" value="GMR58516.1"/>
    <property type="molecule type" value="Genomic_DNA"/>
</dbReference>
<feature type="compositionally biased region" description="Basic and acidic residues" evidence="5">
    <location>
        <begin position="589"/>
        <end position="604"/>
    </location>
</feature>
<dbReference type="SUPFAM" id="SSF55874">
    <property type="entry name" value="ATPase domain of HSP90 chaperone/DNA topoisomerase II/histidine kinase"/>
    <property type="match status" value="1"/>
</dbReference>
<dbReference type="GO" id="GO:0005634">
    <property type="term" value="C:nucleus"/>
    <property type="evidence" value="ECO:0007669"/>
    <property type="project" value="UniProtKB-SubCell"/>
</dbReference>
<feature type="region of interest" description="Disordered" evidence="5">
    <location>
        <begin position="589"/>
        <end position="712"/>
    </location>
</feature>
<evidence type="ECO:0000256" key="2">
    <source>
        <dbReference type="ARBA" id="ARBA00022723"/>
    </source>
</evidence>
<evidence type="ECO:0000256" key="5">
    <source>
        <dbReference type="SAM" id="MobiDB-lite"/>
    </source>
</evidence>
<evidence type="ECO:0000256" key="4">
    <source>
        <dbReference type="ARBA" id="ARBA00023242"/>
    </source>
</evidence>
<feature type="compositionally biased region" description="Basic and acidic residues" evidence="5">
    <location>
        <begin position="882"/>
        <end position="912"/>
    </location>
</feature>
<feature type="compositionally biased region" description="Acidic residues" evidence="5">
    <location>
        <begin position="756"/>
        <end position="769"/>
    </location>
</feature>
<comment type="subcellular location">
    <subcellularLocation>
        <location evidence="1">Nucleus</location>
    </subcellularLocation>
</comment>
<feature type="region of interest" description="Disordered" evidence="5">
    <location>
        <begin position="858"/>
        <end position="912"/>
    </location>
</feature>